<comment type="caution">
    <text evidence="7">The sequence shown here is derived from an EMBL/GenBank/DDBJ whole genome shotgun (WGS) entry which is preliminary data.</text>
</comment>
<dbReference type="Pfam" id="PF02900">
    <property type="entry name" value="LigB"/>
    <property type="match status" value="1"/>
</dbReference>
<dbReference type="PIRSF" id="PIRSF006157">
    <property type="entry name" value="Doxgns_DODA"/>
    <property type="match status" value="1"/>
</dbReference>
<dbReference type="AlphaFoldDB" id="A0A4Q1HQR7"/>
<evidence type="ECO:0000313" key="8">
    <source>
        <dbReference type="Proteomes" id="UP000290849"/>
    </source>
</evidence>
<dbReference type="RefSeq" id="WP_129149164.1">
    <property type="nucleotide sequence ID" value="NZ_JBHSDO010000006.1"/>
</dbReference>
<dbReference type="PANTHER" id="PTHR30096:SF0">
    <property type="entry name" value="4,5-DOPA DIOXYGENASE EXTRADIOL-LIKE PROTEIN"/>
    <property type="match status" value="1"/>
</dbReference>
<dbReference type="EMBL" id="PYAL01000001">
    <property type="protein sequence ID" value="RXN93207.1"/>
    <property type="molecule type" value="Genomic_DNA"/>
</dbReference>
<evidence type="ECO:0000259" key="6">
    <source>
        <dbReference type="Pfam" id="PF02900"/>
    </source>
</evidence>
<gene>
    <name evidence="7" type="ORF">C7R54_05745</name>
</gene>
<evidence type="ECO:0000256" key="5">
    <source>
        <dbReference type="ARBA" id="ARBA00023002"/>
    </source>
</evidence>
<dbReference type="GO" id="GO:0008198">
    <property type="term" value="F:ferrous iron binding"/>
    <property type="evidence" value="ECO:0007669"/>
    <property type="project" value="InterPro"/>
</dbReference>
<dbReference type="GO" id="GO:0016702">
    <property type="term" value="F:oxidoreductase activity, acting on single donors with incorporation of molecular oxygen, incorporation of two atoms of oxygen"/>
    <property type="evidence" value="ECO:0007669"/>
    <property type="project" value="UniProtKB-ARBA"/>
</dbReference>
<evidence type="ECO:0000256" key="2">
    <source>
        <dbReference type="ARBA" id="ARBA00007581"/>
    </source>
</evidence>
<keyword evidence="4" id="KW-0862">Zinc</keyword>
<evidence type="ECO:0000256" key="3">
    <source>
        <dbReference type="ARBA" id="ARBA00022723"/>
    </source>
</evidence>
<dbReference type="OrthoDB" id="9790889at2"/>
<evidence type="ECO:0000256" key="1">
    <source>
        <dbReference type="ARBA" id="ARBA00001947"/>
    </source>
</evidence>
<dbReference type="Gene3D" id="3.40.830.10">
    <property type="entry name" value="LigB-like"/>
    <property type="match status" value="1"/>
</dbReference>
<comment type="cofactor">
    <cofactor evidence="1">
        <name>Zn(2+)</name>
        <dbReference type="ChEBI" id="CHEBI:29105"/>
    </cofactor>
</comment>
<keyword evidence="5" id="KW-0560">Oxidoreductase</keyword>
<dbReference type="PANTHER" id="PTHR30096">
    <property type="entry name" value="4,5-DOPA DIOXYGENASE EXTRADIOL-LIKE PROTEIN"/>
    <property type="match status" value="1"/>
</dbReference>
<keyword evidence="7" id="KW-0223">Dioxygenase</keyword>
<dbReference type="InterPro" id="IPR014436">
    <property type="entry name" value="Extradiol_dOase_DODA"/>
</dbReference>
<proteinExistence type="inferred from homology"/>
<dbReference type="CDD" id="cd07363">
    <property type="entry name" value="45_DOPA_Dioxygenase"/>
    <property type="match status" value="1"/>
</dbReference>
<dbReference type="InterPro" id="IPR004183">
    <property type="entry name" value="Xdiol_dOase_suB"/>
</dbReference>
<dbReference type="Proteomes" id="UP000290849">
    <property type="component" value="Unassembled WGS sequence"/>
</dbReference>
<accession>A0A4Q1HQR7</accession>
<sequence length="273" mass="29563">MRWPTLFISHGSPMLAIDPGRTGPALSNWARTLPKPDAILVVSPHWMGHGLAVSTRDRQQAWHDFGGFPQELYRLEYAAPGSPTLARRVAGLLGDAGLTVHDDPKRPLDHGAWVPLRYLYPDVDVPVVQLALDAGRDAAAQYQLGRLLRPLRDENVLIIGSGSLTHNLRHVQRGQDAAPLPYVRAFQDWFAQHIAARDTAALLDWEARAPGAAQAHPSDDHLMPFYVAWGAGEGPGVRLVDEIAYGALAMDAYQFGALEPAATESDLAAAGAA</sequence>
<organism evidence="7 8">
    <name type="scientific">Achromobacter aloeverae</name>
    <dbReference type="NCBI Taxonomy" id="1750518"/>
    <lineage>
        <taxon>Bacteria</taxon>
        <taxon>Pseudomonadati</taxon>
        <taxon>Pseudomonadota</taxon>
        <taxon>Betaproteobacteria</taxon>
        <taxon>Burkholderiales</taxon>
        <taxon>Alcaligenaceae</taxon>
        <taxon>Achromobacter</taxon>
    </lineage>
</organism>
<keyword evidence="8" id="KW-1185">Reference proteome</keyword>
<reference evidence="7 8" key="1">
    <citation type="journal article" date="2017" name="Int. J. Syst. Evol. Microbiol.">
        <title>Achromobacter aloeverae sp. nov., isolated from the root of Aloe vera (L.) Burm.f.</title>
        <authorList>
            <person name="Kuncharoen N."/>
            <person name="Muramatsu Y."/>
            <person name="Shibata C."/>
            <person name="Kamakura Y."/>
            <person name="Nakagawa Y."/>
            <person name="Tanasupawat S."/>
        </authorList>
    </citation>
    <scope>NUCLEOTIDE SEQUENCE [LARGE SCALE GENOMIC DNA]</scope>
    <source>
        <strain evidence="7 8">AVA-1</strain>
    </source>
</reference>
<name>A0A4Q1HQR7_9BURK</name>
<feature type="domain" description="Extradiol ring-cleavage dioxygenase class III enzyme subunit B" evidence="6">
    <location>
        <begin position="5"/>
        <end position="237"/>
    </location>
</feature>
<comment type="similarity">
    <text evidence="2">Belongs to the DODA-type extradiol aromatic ring-opening dioxygenase family.</text>
</comment>
<dbReference type="GO" id="GO:0008270">
    <property type="term" value="F:zinc ion binding"/>
    <property type="evidence" value="ECO:0007669"/>
    <property type="project" value="InterPro"/>
</dbReference>
<evidence type="ECO:0000256" key="4">
    <source>
        <dbReference type="ARBA" id="ARBA00022833"/>
    </source>
</evidence>
<protein>
    <submittedName>
        <fullName evidence="7">Dioxygenase</fullName>
    </submittedName>
</protein>
<keyword evidence="3" id="KW-0479">Metal-binding</keyword>
<dbReference type="SUPFAM" id="SSF53213">
    <property type="entry name" value="LigB-like"/>
    <property type="match status" value="1"/>
</dbReference>
<evidence type="ECO:0000313" key="7">
    <source>
        <dbReference type="EMBL" id="RXN93207.1"/>
    </source>
</evidence>